<dbReference type="CDD" id="cd01895">
    <property type="entry name" value="EngA2"/>
    <property type="match status" value="1"/>
</dbReference>
<evidence type="ECO:0000256" key="2">
    <source>
        <dbReference type="ARBA" id="ARBA00020953"/>
    </source>
</evidence>
<keyword evidence="6 8" id="KW-0342">GTP-binding</keyword>
<dbReference type="FunFam" id="3.40.50.300:FF:000057">
    <property type="entry name" value="GTPase Der"/>
    <property type="match status" value="1"/>
</dbReference>
<feature type="binding site" evidence="8">
    <location>
        <begin position="181"/>
        <end position="188"/>
    </location>
    <ligand>
        <name>GTP</name>
        <dbReference type="ChEBI" id="CHEBI:37565"/>
        <label>2</label>
    </ligand>
</feature>
<dbReference type="FunFam" id="3.30.300.20:FF:000004">
    <property type="entry name" value="GTPase Der"/>
    <property type="match status" value="1"/>
</dbReference>
<dbReference type="PROSITE" id="PS51712">
    <property type="entry name" value="G_ENGA"/>
    <property type="match status" value="2"/>
</dbReference>
<dbReference type="SUPFAM" id="SSF52540">
    <property type="entry name" value="P-loop containing nucleoside triphosphate hydrolases"/>
    <property type="match status" value="2"/>
</dbReference>
<keyword evidence="4 10" id="KW-0677">Repeat</keyword>
<evidence type="ECO:0000256" key="5">
    <source>
        <dbReference type="ARBA" id="ARBA00022741"/>
    </source>
</evidence>
<feature type="binding site" evidence="8">
    <location>
        <begin position="293"/>
        <end position="296"/>
    </location>
    <ligand>
        <name>GTP</name>
        <dbReference type="ChEBI" id="CHEBI:37565"/>
        <label>2</label>
    </ligand>
</feature>
<organism evidence="12 13">
    <name type="scientific">Stagnimonas aquatica</name>
    <dbReference type="NCBI Taxonomy" id="2689987"/>
    <lineage>
        <taxon>Bacteria</taxon>
        <taxon>Pseudomonadati</taxon>
        <taxon>Pseudomonadota</taxon>
        <taxon>Gammaproteobacteria</taxon>
        <taxon>Nevskiales</taxon>
        <taxon>Nevskiaceae</taxon>
        <taxon>Stagnimonas</taxon>
    </lineage>
</organism>
<evidence type="ECO:0000313" key="13">
    <source>
        <dbReference type="Proteomes" id="UP000282106"/>
    </source>
</evidence>
<dbReference type="InterPro" id="IPR032859">
    <property type="entry name" value="KH_dom-like"/>
</dbReference>
<keyword evidence="5 8" id="KW-0547">Nucleotide-binding</keyword>
<dbReference type="GO" id="GO:0005525">
    <property type="term" value="F:GTP binding"/>
    <property type="evidence" value="ECO:0007669"/>
    <property type="project" value="UniProtKB-UniRule"/>
</dbReference>
<dbReference type="Gene3D" id="3.30.300.20">
    <property type="match status" value="1"/>
</dbReference>
<dbReference type="PRINTS" id="PR00326">
    <property type="entry name" value="GTP1OBG"/>
</dbReference>
<dbReference type="InterPro" id="IPR031166">
    <property type="entry name" value="G_ENGA"/>
</dbReference>
<gene>
    <name evidence="8 12" type="primary">der</name>
    <name evidence="12" type="ORF">ED208_12375</name>
</gene>
<evidence type="ECO:0000256" key="3">
    <source>
        <dbReference type="ARBA" id="ARBA00022517"/>
    </source>
</evidence>
<feature type="domain" description="EngA-type G" evidence="11">
    <location>
        <begin position="2"/>
        <end position="166"/>
    </location>
</feature>
<dbReference type="Pfam" id="PF14714">
    <property type="entry name" value="KH_dom-like"/>
    <property type="match status" value="1"/>
</dbReference>
<dbReference type="InterPro" id="IPR015946">
    <property type="entry name" value="KH_dom-like_a/b"/>
</dbReference>
<dbReference type="FunFam" id="3.40.50.300:FF:000040">
    <property type="entry name" value="GTPase Der"/>
    <property type="match status" value="1"/>
</dbReference>
<dbReference type="Gene3D" id="3.40.50.300">
    <property type="entry name" value="P-loop containing nucleotide triphosphate hydrolases"/>
    <property type="match status" value="2"/>
</dbReference>
<evidence type="ECO:0000256" key="8">
    <source>
        <dbReference type="HAMAP-Rule" id="MF_00195"/>
    </source>
</evidence>
<feature type="binding site" evidence="8">
    <location>
        <begin position="118"/>
        <end position="121"/>
    </location>
    <ligand>
        <name>GTP</name>
        <dbReference type="ChEBI" id="CHEBI:37565"/>
        <label>1</label>
    </ligand>
</feature>
<dbReference type="NCBIfam" id="TIGR03594">
    <property type="entry name" value="GTPase_EngA"/>
    <property type="match status" value="1"/>
</dbReference>
<dbReference type="InterPro" id="IPR016484">
    <property type="entry name" value="GTPase_Der"/>
</dbReference>
<comment type="subunit">
    <text evidence="8">Associates with the 50S ribosomal subunit.</text>
</comment>
<evidence type="ECO:0000256" key="7">
    <source>
        <dbReference type="ARBA" id="ARBA00032345"/>
    </source>
</evidence>
<evidence type="ECO:0000256" key="9">
    <source>
        <dbReference type="PROSITE-ProRule" id="PRU01049"/>
    </source>
</evidence>
<evidence type="ECO:0000313" key="12">
    <source>
        <dbReference type="EMBL" id="ROH89226.1"/>
    </source>
</evidence>
<name>A0A3N0V8X8_9GAMM</name>
<comment type="function">
    <text evidence="8 10">GTPase that plays an essential role in the late steps of ribosome biogenesis.</text>
</comment>
<reference evidence="12 13" key="1">
    <citation type="submission" date="2018-10" db="EMBL/GenBank/DDBJ databases">
        <authorList>
            <person name="Chen W.-M."/>
        </authorList>
    </citation>
    <scope>NUCLEOTIDE SEQUENCE [LARGE SCALE GENOMIC DNA]</scope>
    <source>
        <strain evidence="12 13">THS-13</strain>
    </source>
</reference>
<dbReference type="EMBL" id="RJVO01000005">
    <property type="protein sequence ID" value="ROH89226.1"/>
    <property type="molecule type" value="Genomic_DNA"/>
</dbReference>
<dbReference type="InParanoid" id="A0A3N0V8X8"/>
<dbReference type="PIRSF" id="PIRSF006485">
    <property type="entry name" value="GTP-binding_EngA"/>
    <property type="match status" value="1"/>
</dbReference>
<dbReference type="InterPro" id="IPR006073">
    <property type="entry name" value="GTP-bd"/>
</dbReference>
<feature type="domain" description="EngA-type G" evidence="11">
    <location>
        <begin position="175"/>
        <end position="348"/>
    </location>
</feature>
<dbReference type="FunCoup" id="A0A3N0V8X8">
    <property type="interactions" value="520"/>
</dbReference>
<protein>
    <recommendedName>
        <fullName evidence="2 8">GTPase Der</fullName>
    </recommendedName>
    <alternativeName>
        <fullName evidence="7 8">GTP-binding protein EngA</fullName>
    </alternativeName>
</protein>
<keyword evidence="3 8" id="KW-0690">Ribosome biogenesis</keyword>
<evidence type="ECO:0000256" key="4">
    <source>
        <dbReference type="ARBA" id="ARBA00022737"/>
    </source>
</evidence>
<dbReference type="PANTHER" id="PTHR43834:SF6">
    <property type="entry name" value="GTPASE DER"/>
    <property type="match status" value="1"/>
</dbReference>
<evidence type="ECO:0000256" key="10">
    <source>
        <dbReference type="RuleBase" id="RU004481"/>
    </source>
</evidence>
<keyword evidence="13" id="KW-1185">Reference proteome</keyword>
<dbReference type="HAMAP" id="MF_00195">
    <property type="entry name" value="GTPase_Der"/>
    <property type="match status" value="1"/>
</dbReference>
<dbReference type="AlphaFoldDB" id="A0A3N0V8X8"/>
<feature type="binding site" evidence="8">
    <location>
        <begin position="55"/>
        <end position="59"/>
    </location>
    <ligand>
        <name>GTP</name>
        <dbReference type="ChEBI" id="CHEBI:37565"/>
        <label>1</label>
    </ligand>
</feature>
<proteinExistence type="inferred from homology"/>
<feature type="binding site" evidence="8">
    <location>
        <begin position="8"/>
        <end position="15"/>
    </location>
    <ligand>
        <name>GTP</name>
        <dbReference type="ChEBI" id="CHEBI:37565"/>
        <label>1</label>
    </ligand>
</feature>
<dbReference type="GO" id="GO:0042254">
    <property type="term" value="P:ribosome biogenesis"/>
    <property type="evidence" value="ECO:0007669"/>
    <property type="project" value="UniProtKB-KW"/>
</dbReference>
<dbReference type="NCBIfam" id="TIGR00231">
    <property type="entry name" value="small_GTP"/>
    <property type="match status" value="2"/>
</dbReference>
<evidence type="ECO:0000256" key="1">
    <source>
        <dbReference type="ARBA" id="ARBA00008279"/>
    </source>
</evidence>
<dbReference type="CDD" id="cd01894">
    <property type="entry name" value="EngA1"/>
    <property type="match status" value="1"/>
</dbReference>
<dbReference type="Pfam" id="PF01926">
    <property type="entry name" value="MMR_HSR1"/>
    <property type="match status" value="2"/>
</dbReference>
<evidence type="ECO:0000259" key="11">
    <source>
        <dbReference type="PROSITE" id="PS51712"/>
    </source>
</evidence>
<dbReference type="InterPro" id="IPR005225">
    <property type="entry name" value="Small_GTP-bd"/>
</dbReference>
<comment type="caution">
    <text evidence="12">The sequence shown here is derived from an EMBL/GenBank/DDBJ whole genome shotgun (WGS) entry which is preliminary data.</text>
</comment>
<sequence>MPVVVLVGRPNVGKSTLFNRLTNTRDALVYDLPGLTRDRQYGQGRFEGKSYIVVDTGGLSPAENDALAMLAEEQAQIALEEADRVFFLVDAESGCLPDDEAIARRLRKLGKPVTVLVNKAEGKPVLRTAAEFHVLGLGDPRPVSAEHGDGITALLREQLAGFPESHESYQDDGIIRVAVVGRPNAGKSTLVNRLLGEDRVLTADVAGTTRDAIRVRFERDGHRYELIDTAGIRRRSRVSEVVEKFSIVKALQAIEDAHVVILVTDAHDEISTQDAKLMGLVAQRGRALVLAINKWDHLADDKRAWIKSEIDFRLPFLDFVPPHFISALHGSGLRELMEDVVLAYESTTMDIPTPELTRALEAAVDRHSPPAVLGRRIKLRYAHQTGTNPIRILVHGNQTEKLPLSYHRYLINEFRAAFQLKGVPILLEFKTGENPFKGKRNVLTNRQLKKRRRTLERFR</sequence>
<dbReference type="InterPro" id="IPR027417">
    <property type="entry name" value="P-loop_NTPase"/>
</dbReference>
<evidence type="ECO:0000256" key="6">
    <source>
        <dbReference type="ARBA" id="ARBA00023134"/>
    </source>
</evidence>
<dbReference type="GO" id="GO:0043022">
    <property type="term" value="F:ribosome binding"/>
    <property type="evidence" value="ECO:0007669"/>
    <property type="project" value="TreeGrafter"/>
</dbReference>
<dbReference type="Proteomes" id="UP000282106">
    <property type="component" value="Unassembled WGS sequence"/>
</dbReference>
<comment type="similarity">
    <text evidence="1 8 9 10">Belongs to the TRAFAC class TrmE-Era-EngA-EngB-Septin-like GTPase superfamily. EngA (Der) GTPase family.</text>
</comment>
<feature type="binding site" evidence="8">
    <location>
        <begin position="228"/>
        <end position="232"/>
    </location>
    <ligand>
        <name>GTP</name>
        <dbReference type="ChEBI" id="CHEBI:37565"/>
        <label>2</label>
    </ligand>
</feature>
<dbReference type="PANTHER" id="PTHR43834">
    <property type="entry name" value="GTPASE DER"/>
    <property type="match status" value="1"/>
</dbReference>
<accession>A0A3N0V8X8</accession>